<gene>
    <name evidence="1" type="ORF">A5810_002291</name>
</gene>
<protein>
    <submittedName>
        <fullName evidence="1">Uncharacterized protein</fullName>
    </submittedName>
</protein>
<dbReference type="EMBL" id="NGKW01000004">
    <property type="protein sequence ID" value="OTN93425.1"/>
    <property type="molecule type" value="Genomic_DNA"/>
</dbReference>
<dbReference type="RefSeq" id="WP_086323616.1">
    <property type="nucleotide sequence ID" value="NZ_NGKW01000004.1"/>
</dbReference>
<dbReference type="Proteomes" id="UP000194885">
    <property type="component" value="Unassembled WGS sequence"/>
</dbReference>
<evidence type="ECO:0000313" key="2">
    <source>
        <dbReference type="Proteomes" id="UP000194885"/>
    </source>
</evidence>
<sequence length="263" mass="31655">MKRNKMFSHFFKKNKRYDLVSQSNESQQKLNAHFQAVGFDVYTDVLKYLRMYEKKYYAEETSHSNSMEAYYRLDYVANLAQMTWRPPFTGDTPSSEFIKYFKKDMVGQLQDKIYLSDYLHYWLNIEKEKLNYIKSTWRYDEELKKPFEEENKKTFQIHYTLLFWCLDGKIPNRKLNNQAVNDIVNRMSVHHYAIHEEVKKYYNNRRDIFGELVPSVSQRKPIDPAQLKKLQQILLEKSIENKKENKKTSNRNIILGPGAEKLI</sequence>
<organism evidence="1 2">
    <name type="scientific">Enterococcus faecium</name>
    <name type="common">Streptococcus faecium</name>
    <dbReference type="NCBI Taxonomy" id="1352"/>
    <lineage>
        <taxon>Bacteria</taxon>
        <taxon>Bacillati</taxon>
        <taxon>Bacillota</taxon>
        <taxon>Bacilli</taxon>
        <taxon>Lactobacillales</taxon>
        <taxon>Enterococcaceae</taxon>
        <taxon>Enterococcus</taxon>
    </lineage>
</organism>
<reference evidence="1 2" key="1">
    <citation type="submission" date="2017-05" db="EMBL/GenBank/DDBJ databases">
        <title>The Genome Sequence of Enterococcus faecium 7H8_DIV0219.</title>
        <authorList>
            <consortium name="The Broad Institute Genomics Platform"/>
            <consortium name="The Broad Institute Genomic Center for Infectious Diseases"/>
            <person name="Earl A."/>
            <person name="Manson A."/>
            <person name="Schwartman J."/>
            <person name="Gilmore M."/>
            <person name="Abouelleil A."/>
            <person name="Cao P."/>
            <person name="Chapman S."/>
            <person name="Cusick C."/>
            <person name="Shea T."/>
            <person name="Young S."/>
            <person name="Neafsey D."/>
            <person name="Nusbaum C."/>
            <person name="Birren B."/>
        </authorList>
    </citation>
    <scope>NUCLEOTIDE SEQUENCE [LARGE SCALE GENOMIC DNA]</scope>
    <source>
        <strain evidence="1 2">7H8_DIV0219</strain>
    </source>
</reference>
<evidence type="ECO:0000313" key="1">
    <source>
        <dbReference type="EMBL" id="OTN93425.1"/>
    </source>
</evidence>
<comment type="caution">
    <text evidence="1">The sequence shown here is derived from an EMBL/GenBank/DDBJ whole genome shotgun (WGS) entry which is preliminary data.</text>
</comment>
<dbReference type="AlphaFoldDB" id="A0A242BD43"/>
<proteinExistence type="predicted"/>
<name>A0A242BD43_ENTFC</name>
<accession>A0A242BD43</accession>